<sequence length="46" mass="5130">MTSKGKGFCSHFILHGNLTSKGNPCHFGLHIFPSERNDTRDIKGKD</sequence>
<accession>A0A2P2R019</accession>
<reference evidence="1" key="1">
    <citation type="submission" date="2018-02" db="EMBL/GenBank/DDBJ databases">
        <title>Rhizophora mucronata_Transcriptome.</title>
        <authorList>
            <person name="Meera S.P."/>
            <person name="Sreeshan A."/>
            <person name="Augustine A."/>
        </authorList>
    </citation>
    <scope>NUCLEOTIDE SEQUENCE</scope>
    <source>
        <tissue evidence="1">Leaf</tissue>
    </source>
</reference>
<name>A0A2P2R019_RHIMU</name>
<evidence type="ECO:0000313" key="1">
    <source>
        <dbReference type="EMBL" id="MBX72501.1"/>
    </source>
</evidence>
<dbReference type="EMBL" id="GGEC01092017">
    <property type="protein sequence ID" value="MBX72501.1"/>
    <property type="molecule type" value="Transcribed_RNA"/>
</dbReference>
<protein>
    <submittedName>
        <fullName evidence="1">Uncharacterized protein</fullName>
    </submittedName>
</protein>
<dbReference type="AlphaFoldDB" id="A0A2P2R019"/>
<proteinExistence type="predicted"/>
<organism evidence="1">
    <name type="scientific">Rhizophora mucronata</name>
    <name type="common">Asiatic mangrove</name>
    <dbReference type="NCBI Taxonomy" id="61149"/>
    <lineage>
        <taxon>Eukaryota</taxon>
        <taxon>Viridiplantae</taxon>
        <taxon>Streptophyta</taxon>
        <taxon>Embryophyta</taxon>
        <taxon>Tracheophyta</taxon>
        <taxon>Spermatophyta</taxon>
        <taxon>Magnoliopsida</taxon>
        <taxon>eudicotyledons</taxon>
        <taxon>Gunneridae</taxon>
        <taxon>Pentapetalae</taxon>
        <taxon>rosids</taxon>
        <taxon>fabids</taxon>
        <taxon>Malpighiales</taxon>
        <taxon>Rhizophoraceae</taxon>
        <taxon>Rhizophora</taxon>
    </lineage>
</organism>